<comment type="catalytic activity">
    <reaction evidence="7">
        <text>dihydroxyacetone + ATP = dihydroxyacetone phosphate + ADP + H(+)</text>
        <dbReference type="Rhea" id="RHEA:15773"/>
        <dbReference type="ChEBI" id="CHEBI:15378"/>
        <dbReference type="ChEBI" id="CHEBI:16016"/>
        <dbReference type="ChEBI" id="CHEBI:30616"/>
        <dbReference type="ChEBI" id="CHEBI:57642"/>
        <dbReference type="ChEBI" id="CHEBI:456216"/>
        <dbReference type="EC" id="2.7.1.29"/>
    </reaction>
</comment>
<comment type="catalytic activity">
    <reaction evidence="6">
        <text>D-glyceraldehyde + ATP = D-glyceraldehyde 3-phosphate + ADP + H(+)</text>
        <dbReference type="Rhea" id="RHEA:13941"/>
        <dbReference type="ChEBI" id="CHEBI:15378"/>
        <dbReference type="ChEBI" id="CHEBI:17378"/>
        <dbReference type="ChEBI" id="CHEBI:30616"/>
        <dbReference type="ChEBI" id="CHEBI:59776"/>
        <dbReference type="ChEBI" id="CHEBI:456216"/>
        <dbReference type="EC" id="2.7.1.28"/>
    </reaction>
</comment>
<dbReference type="FunFam" id="3.30.1180.20:FF:000001">
    <property type="entry name" value="Dihydroxyacetone kinase 1"/>
    <property type="match status" value="1"/>
</dbReference>
<evidence type="ECO:0000256" key="2">
    <source>
        <dbReference type="ARBA" id="ARBA00022679"/>
    </source>
</evidence>
<dbReference type="PhylomeDB" id="A7RJ92"/>
<dbReference type="OMA" id="EAGICRR"/>
<dbReference type="InParanoid" id="A7RJ92"/>
<evidence type="ECO:0000256" key="1">
    <source>
        <dbReference type="ARBA" id="ARBA00008757"/>
    </source>
</evidence>
<evidence type="ECO:0000256" key="6">
    <source>
        <dbReference type="ARBA" id="ARBA00047974"/>
    </source>
</evidence>
<dbReference type="STRING" id="45351.A7RJ92"/>
<dbReference type="Gene3D" id="3.30.1180.20">
    <property type="entry name" value="Dihydroxyacetone kinase, domain 2"/>
    <property type="match status" value="1"/>
</dbReference>
<dbReference type="InterPro" id="IPR050861">
    <property type="entry name" value="Dihydroxyacetone_Kinase"/>
</dbReference>
<protein>
    <recommendedName>
        <fullName evidence="8">DhaK domain-containing protein</fullName>
    </recommendedName>
</protein>
<feature type="non-terminal residue" evidence="9">
    <location>
        <position position="170"/>
    </location>
</feature>
<dbReference type="GO" id="GO:0006071">
    <property type="term" value="P:glycerol metabolic process"/>
    <property type="evidence" value="ECO:0007669"/>
    <property type="project" value="InterPro"/>
</dbReference>
<dbReference type="GO" id="GO:0050354">
    <property type="term" value="F:triokinase activity"/>
    <property type="evidence" value="ECO:0007669"/>
    <property type="project" value="UniProtKB-EC"/>
</dbReference>
<keyword evidence="4" id="KW-0418">Kinase</keyword>
<dbReference type="EMBL" id="DS469513">
    <property type="protein sequence ID" value="EDO48638.1"/>
    <property type="molecule type" value="Genomic_DNA"/>
</dbReference>
<comment type="similarity">
    <text evidence="1">Belongs to the dihydroxyacetone kinase (DAK) family.</text>
</comment>
<evidence type="ECO:0000256" key="7">
    <source>
        <dbReference type="ARBA" id="ARBA00048898"/>
    </source>
</evidence>
<dbReference type="KEGG" id="nve:5520788"/>
<reference evidence="9 10" key="1">
    <citation type="journal article" date="2007" name="Science">
        <title>Sea anemone genome reveals ancestral eumetazoan gene repertoire and genomic organization.</title>
        <authorList>
            <person name="Putnam N.H."/>
            <person name="Srivastava M."/>
            <person name="Hellsten U."/>
            <person name="Dirks B."/>
            <person name="Chapman J."/>
            <person name="Salamov A."/>
            <person name="Terry A."/>
            <person name="Shapiro H."/>
            <person name="Lindquist E."/>
            <person name="Kapitonov V.V."/>
            <person name="Jurka J."/>
            <person name="Genikhovich G."/>
            <person name="Grigoriev I.V."/>
            <person name="Lucas S.M."/>
            <person name="Steele R.E."/>
            <person name="Finnerty J.R."/>
            <person name="Technau U."/>
            <person name="Martindale M.Q."/>
            <person name="Rokhsar D.S."/>
        </authorList>
    </citation>
    <scope>NUCLEOTIDE SEQUENCE [LARGE SCALE GENOMIC DNA]</scope>
    <source>
        <strain evidence="10">CH2 X CH6</strain>
    </source>
</reference>
<dbReference type="Proteomes" id="UP000001593">
    <property type="component" value="Unassembled WGS sequence"/>
</dbReference>
<keyword evidence="3" id="KW-0547">Nucleotide-binding</keyword>
<dbReference type="AlphaFoldDB" id="A7RJ92"/>
<evidence type="ECO:0000256" key="3">
    <source>
        <dbReference type="ARBA" id="ARBA00022741"/>
    </source>
</evidence>
<dbReference type="PROSITE" id="PS51481">
    <property type="entry name" value="DHAK"/>
    <property type="match status" value="1"/>
</dbReference>
<dbReference type="SUPFAM" id="SSF82549">
    <property type="entry name" value="DAK1/DegV-like"/>
    <property type="match status" value="1"/>
</dbReference>
<evidence type="ECO:0000313" key="10">
    <source>
        <dbReference type="Proteomes" id="UP000001593"/>
    </source>
</evidence>
<proteinExistence type="inferred from homology"/>
<dbReference type="InterPro" id="IPR004006">
    <property type="entry name" value="DhaK_dom"/>
</dbReference>
<keyword evidence="2" id="KW-0808">Transferase</keyword>
<evidence type="ECO:0000313" key="9">
    <source>
        <dbReference type="EMBL" id="EDO48638.1"/>
    </source>
</evidence>
<evidence type="ECO:0000259" key="8">
    <source>
        <dbReference type="PROSITE" id="PS51481"/>
    </source>
</evidence>
<gene>
    <name evidence="9" type="ORF">NEMVEDRAFT_v1g83220</name>
</gene>
<dbReference type="GO" id="GO:0004371">
    <property type="term" value="F:glycerone kinase activity"/>
    <property type="evidence" value="ECO:0007669"/>
    <property type="project" value="UniProtKB-EC"/>
</dbReference>
<feature type="non-terminal residue" evidence="9">
    <location>
        <position position="1"/>
    </location>
</feature>
<dbReference type="GO" id="GO:0005524">
    <property type="term" value="F:ATP binding"/>
    <property type="evidence" value="ECO:0007669"/>
    <property type="project" value="UniProtKB-KW"/>
</dbReference>
<keyword evidence="5" id="KW-0067">ATP-binding</keyword>
<evidence type="ECO:0000256" key="5">
    <source>
        <dbReference type="ARBA" id="ARBA00022840"/>
    </source>
</evidence>
<dbReference type="eggNOG" id="KOG2426">
    <property type="taxonomic scope" value="Eukaryota"/>
</dbReference>
<feature type="domain" description="DhaK" evidence="8">
    <location>
        <begin position="1"/>
        <end position="170"/>
    </location>
</feature>
<dbReference type="HOGENOM" id="CLU_017054_2_0_1"/>
<dbReference type="PANTHER" id="PTHR28629">
    <property type="entry name" value="TRIOKINASE/FMN CYCLASE"/>
    <property type="match status" value="1"/>
</dbReference>
<sequence>CFVLVCGQIAGALAEEGKSLEEITVTAKSAVQSMGSMGVSLTPCSIPGFPPSFTLANDEMELGLGIHGEPGVRRMKISNADDVVKTVIDHMTNVDTDAATKLLLKQGDHIALVINNLGGTSNLELNIVARAAIKYLVQSKGVSVDRVLMGSLMTSLEMAGVTLTLLQLNK</sequence>
<organism evidence="9 10">
    <name type="scientific">Nematostella vectensis</name>
    <name type="common">Starlet sea anemone</name>
    <dbReference type="NCBI Taxonomy" id="45351"/>
    <lineage>
        <taxon>Eukaryota</taxon>
        <taxon>Metazoa</taxon>
        <taxon>Cnidaria</taxon>
        <taxon>Anthozoa</taxon>
        <taxon>Hexacorallia</taxon>
        <taxon>Actiniaria</taxon>
        <taxon>Edwardsiidae</taxon>
        <taxon>Nematostella</taxon>
    </lineage>
</organism>
<accession>A7RJ92</accession>
<dbReference type="PANTHER" id="PTHR28629:SF4">
    <property type="entry name" value="TRIOKINASE_FMN CYCLASE"/>
    <property type="match status" value="1"/>
</dbReference>
<name>A7RJ92_NEMVE</name>
<dbReference type="Pfam" id="PF02733">
    <property type="entry name" value="Dak1"/>
    <property type="match status" value="1"/>
</dbReference>
<keyword evidence="10" id="KW-1185">Reference proteome</keyword>
<evidence type="ECO:0000256" key="4">
    <source>
        <dbReference type="ARBA" id="ARBA00022777"/>
    </source>
</evidence>